<keyword evidence="5" id="KW-0119">Carbohydrate metabolism</keyword>
<evidence type="ECO:0000256" key="6">
    <source>
        <dbReference type="ARBA" id="ARBA00023295"/>
    </source>
</evidence>
<evidence type="ECO:0000256" key="3">
    <source>
        <dbReference type="ARBA" id="ARBA00022801"/>
    </source>
</evidence>
<protein>
    <recommendedName>
        <fullName evidence="2">chitinase</fullName>
        <ecNumber evidence="2">3.2.1.14</ecNumber>
    </recommendedName>
</protein>
<dbReference type="InterPro" id="IPR017853">
    <property type="entry name" value="GH"/>
</dbReference>
<dbReference type="Proteomes" id="UP000813824">
    <property type="component" value="Unassembled WGS sequence"/>
</dbReference>
<dbReference type="EMBL" id="JAEVFJ010000007">
    <property type="protein sequence ID" value="KAH8103588.1"/>
    <property type="molecule type" value="Genomic_DNA"/>
</dbReference>
<sequence length="326" mass="34918">MSLSFKHLVASVTLFFALYLSGVQSAPAASSVDGLDHQARSILTRSGQGAPHFVVYADKWSGTAGPPPASELNGWNVFILSFLLLEGASDKAQEWTQLSDSQRSSIKAQYAAAGIKLMVSAFGSTDIPTTAGSDPVATANKMASWVKQYQLDGIDVDYEDFGAFEAGDGRAEQWLISFTQTLRSHLPSGQYIISHAPVAPWFAPGRWNGGGYRKVHNAVGGLIDWYNVQFYNQDDYSTCQSLIHQSGSNWPQTSVLQLVNSGIPANKVVLGKPANGADASNGYIPPSTLAGCVSQATSQGWNGGVMAWEFPEASSSWIHTVRGSTF</sequence>
<evidence type="ECO:0000256" key="5">
    <source>
        <dbReference type="ARBA" id="ARBA00023277"/>
    </source>
</evidence>
<evidence type="ECO:0000259" key="11">
    <source>
        <dbReference type="PROSITE" id="PS51910"/>
    </source>
</evidence>
<dbReference type="CDD" id="cd00598">
    <property type="entry name" value="GH18_chitinase-like"/>
    <property type="match status" value="1"/>
</dbReference>
<feature type="domain" description="GH18" evidence="11">
    <location>
        <begin position="51"/>
        <end position="326"/>
    </location>
</feature>
<accession>A0A8K0UVK2</accession>
<dbReference type="GO" id="GO:0008843">
    <property type="term" value="F:endochitinase activity"/>
    <property type="evidence" value="ECO:0007669"/>
    <property type="project" value="UniProtKB-EC"/>
</dbReference>
<keyword evidence="13" id="KW-1185">Reference proteome</keyword>
<dbReference type="PANTHER" id="PTHR45708">
    <property type="entry name" value="ENDOCHITINASE"/>
    <property type="match status" value="1"/>
</dbReference>
<dbReference type="SUPFAM" id="SSF51445">
    <property type="entry name" value="(Trans)glycosidases"/>
    <property type="match status" value="1"/>
</dbReference>
<evidence type="ECO:0000313" key="13">
    <source>
        <dbReference type="Proteomes" id="UP000813824"/>
    </source>
</evidence>
<comment type="caution">
    <text evidence="12">The sequence shown here is derived from an EMBL/GenBank/DDBJ whole genome shotgun (WGS) entry which is preliminary data.</text>
</comment>
<evidence type="ECO:0000256" key="4">
    <source>
        <dbReference type="ARBA" id="ARBA00023024"/>
    </source>
</evidence>
<comment type="catalytic activity">
    <reaction evidence="1">
        <text>Random endo-hydrolysis of N-acetyl-beta-D-glucosaminide (1-&gt;4)-beta-linkages in chitin and chitodextrins.</text>
        <dbReference type="EC" id="3.2.1.14"/>
    </reaction>
</comment>
<reference evidence="12" key="1">
    <citation type="journal article" date="2021" name="New Phytol.">
        <title>Evolutionary innovations through gain and loss of genes in the ectomycorrhizal Boletales.</title>
        <authorList>
            <person name="Wu G."/>
            <person name="Miyauchi S."/>
            <person name="Morin E."/>
            <person name="Kuo A."/>
            <person name="Drula E."/>
            <person name="Varga T."/>
            <person name="Kohler A."/>
            <person name="Feng B."/>
            <person name="Cao Y."/>
            <person name="Lipzen A."/>
            <person name="Daum C."/>
            <person name="Hundley H."/>
            <person name="Pangilinan J."/>
            <person name="Johnson J."/>
            <person name="Barry K."/>
            <person name="LaButti K."/>
            <person name="Ng V."/>
            <person name="Ahrendt S."/>
            <person name="Min B."/>
            <person name="Choi I.G."/>
            <person name="Park H."/>
            <person name="Plett J.M."/>
            <person name="Magnuson J."/>
            <person name="Spatafora J.W."/>
            <person name="Nagy L.G."/>
            <person name="Henrissat B."/>
            <person name="Grigoriev I.V."/>
            <person name="Yang Z.L."/>
            <person name="Xu J."/>
            <person name="Martin F.M."/>
        </authorList>
    </citation>
    <scope>NUCLEOTIDE SEQUENCE</scope>
    <source>
        <strain evidence="12">KKN 215</strain>
    </source>
</reference>
<keyword evidence="7" id="KW-0624">Polysaccharide degradation</keyword>
<dbReference type="EC" id="3.2.1.14" evidence="2"/>
<organism evidence="12 13">
    <name type="scientific">Cristinia sonorae</name>
    <dbReference type="NCBI Taxonomy" id="1940300"/>
    <lineage>
        <taxon>Eukaryota</taxon>
        <taxon>Fungi</taxon>
        <taxon>Dikarya</taxon>
        <taxon>Basidiomycota</taxon>
        <taxon>Agaricomycotina</taxon>
        <taxon>Agaricomycetes</taxon>
        <taxon>Agaricomycetidae</taxon>
        <taxon>Agaricales</taxon>
        <taxon>Pleurotineae</taxon>
        <taxon>Stephanosporaceae</taxon>
        <taxon>Cristinia</taxon>
    </lineage>
</organism>
<gene>
    <name evidence="12" type="ORF">BXZ70DRAFT_740927</name>
</gene>
<dbReference type="GO" id="GO:0006032">
    <property type="term" value="P:chitin catabolic process"/>
    <property type="evidence" value="ECO:0007669"/>
    <property type="project" value="UniProtKB-KW"/>
</dbReference>
<dbReference type="InterPro" id="IPR050542">
    <property type="entry name" value="Glycosyl_Hydrlase18_Chitinase"/>
</dbReference>
<dbReference type="PROSITE" id="PS01095">
    <property type="entry name" value="GH18_1"/>
    <property type="match status" value="1"/>
</dbReference>
<proteinExistence type="inferred from homology"/>
<keyword evidence="10" id="KW-0732">Signal</keyword>
<keyword evidence="4" id="KW-0146">Chitin degradation</keyword>
<comment type="similarity">
    <text evidence="9">Belongs to the glycosyl hydrolase 18 family.</text>
</comment>
<keyword evidence="3 8" id="KW-0378">Hydrolase</keyword>
<dbReference type="PROSITE" id="PS51910">
    <property type="entry name" value="GH18_2"/>
    <property type="match status" value="1"/>
</dbReference>
<evidence type="ECO:0000256" key="1">
    <source>
        <dbReference type="ARBA" id="ARBA00000822"/>
    </source>
</evidence>
<name>A0A8K0UVK2_9AGAR</name>
<evidence type="ECO:0000313" key="12">
    <source>
        <dbReference type="EMBL" id="KAH8103588.1"/>
    </source>
</evidence>
<dbReference type="Pfam" id="PF00704">
    <property type="entry name" value="Glyco_hydro_18"/>
    <property type="match status" value="1"/>
</dbReference>
<evidence type="ECO:0000256" key="8">
    <source>
        <dbReference type="RuleBase" id="RU000489"/>
    </source>
</evidence>
<evidence type="ECO:0000256" key="9">
    <source>
        <dbReference type="RuleBase" id="RU004453"/>
    </source>
</evidence>
<feature type="chain" id="PRO_5035461757" description="chitinase" evidence="10">
    <location>
        <begin position="26"/>
        <end position="326"/>
    </location>
</feature>
<keyword evidence="6 8" id="KW-0326">Glycosidase</keyword>
<dbReference type="GO" id="GO:0000272">
    <property type="term" value="P:polysaccharide catabolic process"/>
    <property type="evidence" value="ECO:0007669"/>
    <property type="project" value="UniProtKB-KW"/>
</dbReference>
<evidence type="ECO:0000256" key="10">
    <source>
        <dbReference type="SAM" id="SignalP"/>
    </source>
</evidence>
<dbReference type="OrthoDB" id="3012298at2759"/>
<dbReference type="InterPro" id="IPR001223">
    <property type="entry name" value="Glyco_hydro18_cat"/>
</dbReference>
<dbReference type="PANTHER" id="PTHR45708:SF49">
    <property type="entry name" value="ENDOCHITINASE"/>
    <property type="match status" value="1"/>
</dbReference>
<dbReference type="AlphaFoldDB" id="A0A8K0UVK2"/>
<dbReference type="InterPro" id="IPR001579">
    <property type="entry name" value="Glyco_hydro_18_chit_AS"/>
</dbReference>
<evidence type="ECO:0000256" key="7">
    <source>
        <dbReference type="ARBA" id="ARBA00023326"/>
    </source>
</evidence>
<dbReference type="Gene3D" id="3.20.20.80">
    <property type="entry name" value="Glycosidases"/>
    <property type="match status" value="1"/>
</dbReference>
<evidence type="ECO:0000256" key="2">
    <source>
        <dbReference type="ARBA" id="ARBA00012729"/>
    </source>
</evidence>
<feature type="signal peptide" evidence="10">
    <location>
        <begin position="1"/>
        <end position="25"/>
    </location>
</feature>